<protein>
    <submittedName>
        <fullName evidence="3">Uncharacterized protein</fullName>
    </submittedName>
</protein>
<dbReference type="Proteomes" id="UP000054272">
    <property type="component" value="Unassembled WGS sequence"/>
</dbReference>
<evidence type="ECO:0000256" key="1">
    <source>
        <dbReference type="SAM" id="MobiDB-lite"/>
    </source>
</evidence>
<feature type="compositionally biased region" description="Basic residues" evidence="1">
    <location>
        <begin position="315"/>
        <end position="334"/>
    </location>
</feature>
<feature type="region of interest" description="Disordered" evidence="1">
    <location>
        <begin position="300"/>
        <end position="358"/>
    </location>
</feature>
<keyword evidence="2" id="KW-0472">Membrane</keyword>
<dbReference type="EMBL" id="KN848681">
    <property type="protein sequence ID" value="KIR79514.1"/>
    <property type="molecule type" value="Genomic_DNA"/>
</dbReference>
<feature type="compositionally biased region" description="Low complexity" evidence="1">
    <location>
        <begin position="213"/>
        <end position="229"/>
    </location>
</feature>
<feature type="compositionally biased region" description="Basic and acidic residues" evidence="1">
    <location>
        <begin position="300"/>
        <end position="314"/>
    </location>
</feature>
<name>A0ABR5BV44_9TREE</name>
<evidence type="ECO:0000313" key="4">
    <source>
        <dbReference type="Proteomes" id="UP000054272"/>
    </source>
</evidence>
<organism evidence="3 4">
    <name type="scientific">Cryptococcus gattii EJB2</name>
    <dbReference type="NCBI Taxonomy" id="1296103"/>
    <lineage>
        <taxon>Eukaryota</taxon>
        <taxon>Fungi</taxon>
        <taxon>Dikarya</taxon>
        <taxon>Basidiomycota</taxon>
        <taxon>Agaricomycotina</taxon>
        <taxon>Tremellomycetes</taxon>
        <taxon>Tremellales</taxon>
        <taxon>Cryptococcaceae</taxon>
        <taxon>Cryptococcus</taxon>
        <taxon>Cryptococcus gattii species complex</taxon>
    </lineage>
</organism>
<feature type="compositionally biased region" description="Polar residues" evidence="1">
    <location>
        <begin position="596"/>
        <end position="608"/>
    </location>
</feature>
<keyword evidence="2" id="KW-0812">Transmembrane</keyword>
<gene>
    <name evidence="3" type="ORF">I306_03409</name>
</gene>
<feature type="region of interest" description="Disordered" evidence="1">
    <location>
        <begin position="212"/>
        <end position="240"/>
    </location>
</feature>
<sequence length="653" mass="69907">MSCEQVPSVTIYGTTQITSASTYVATLTSLVPGNPVLSVVTSVIPAVCADDAPDCPSETKEAVVTVTPMSTTVHTSVISTKVVVTSVVPQRTLYYECSPSQETSAQGMMSTSQAQETLDNQPSTIIEDEGKVVSYTNVQQLSSSISSATLASQFTDIANKTQGNATIEVSTSSVSSVADTILFPYHTPTFSSSGQSGPSANRPVSVATSLPMATTSQTSSASSTVASQQKDANPTSSSSNHAAVAGGIVGGILGIIVITCFVIWMKRKKRDKHENAERWNEKNEDVDYWERRFRALETEGDTVHGEKDDRDMHSSRKLRSTKAGRHSMSSRKSGKSSQRYSTAVLPPMKEENENTEGTDAITASRGAEQHLMMEWIRHSLVDNDERQQDRRKASSCERSSCQGSMGGAASYQGGETVTIGPPPPRRSLAPIPYDNFISSPRSTLFPTQSSFGRYDGPYPPLASSYERSTDLSPILCLNPAGKGFVSTLPRSDTFKPDVVVSSGTELKQSTSQTRRSVGKFVPQLYLSREAISPSLWIDDKLLNQFEGSEGSGETEVVTKKALISSFSAETIDESRAPEISSGSNEGSRLEQAVSEGGNNRTPSSGTYCTRSSLSIVPLSPAPPSLSLSSVTSSLMNDEAETRMGLAYRSAVTP</sequence>
<keyword evidence="2" id="KW-1133">Transmembrane helix</keyword>
<feature type="region of interest" description="Disordered" evidence="1">
    <location>
        <begin position="573"/>
        <end position="608"/>
    </location>
</feature>
<feature type="compositionally biased region" description="Polar residues" evidence="1">
    <location>
        <begin position="230"/>
        <end position="240"/>
    </location>
</feature>
<keyword evidence="4" id="KW-1185">Reference proteome</keyword>
<feature type="compositionally biased region" description="Basic and acidic residues" evidence="1">
    <location>
        <begin position="381"/>
        <end position="395"/>
    </location>
</feature>
<evidence type="ECO:0000313" key="3">
    <source>
        <dbReference type="EMBL" id="KIR79514.1"/>
    </source>
</evidence>
<feature type="transmembrane region" description="Helical" evidence="2">
    <location>
        <begin position="242"/>
        <end position="264"/>
    </location>
</feature>
<evidence type="ECO:0000256" key="2">
    <source>
        <dbReference type="SAM" id="Phobius"/>
    </source>
</evidence>
<feature type="region of interest" description="Disordered" evidence="1">
    <location>
        <begin position="381"/>
        <end position="415"/>
    </location>
</feature>
<reference evidence="3 4" key="1">
    <citation type="submission" date="2015-01" db="EMBL/GenBank/DDBJ databases">
        <title>The Genome Sequence of Cryptococcus gattii EJB2.</title>
        <authorList>
            <consortium name="The Broad Institute Genomics Platform"/>
            <person name="Cuomo C."/>
            <person name="Litvintseva A."/>
            <person name="Chen Y."/>
            <person name="Heitman J."/>
            <person name="Sun S."/>
            <person name="Springer D."/>
            <person name="Dromer F."/>
            <person name="Young S."/>
            <person name="Zeng Q."/>
            <person name="Gargeya S."/>
            <person name="Abouelleil A."/>
            <person name="Alvarado L."/>
            <person name="Chapman S.B."/>
            <person name="Gainer-Dewar J."/>
            <person name="Goldberg J."/>
            <person name="Griggs A."/>
            <person name="Gujja S."/>
            <person name="Hansen M."/>
            <person name="Howarth C."/>
            <person name="Imamovic A."/>
            <person name="Larimer J."/>
            <person name="Murphy C."/>
            <person name="Naylor J."/>
            <person name="Pearson M."/>
            <person name="Priest M."/>
            <person name="Roberts A."/>
            <person name="Saif S."/>
            <person name="Shea T."/>
            <person name="Sykes S."/>
            <person name="Wortman J."/>
            <person name="Nusbaum C."/>
            <person name="Birren B."/>
        </authorList>
    </citation>
    <scope>NUCLEOTIDE SEQUENCE [LARGE SCALE GENOMIC DNA]</scope>
    <source>
        <strain evidence="3 4">EJB2</strain>
    </source>
</reference>
<accession>A0ABR5BV44</accession>
<proteinExistence type="predicted"/>